<protein>
    <submittedName>
        <fullName evidence="2">Uncharacterized protein</fullName>
    </submittedName>
</protein>
<reference evidence="2 3" key="1">
    <citation type="submission" date="2014-11" db="EMBL/GenBank/DDBJ databases">
        <title>Symbiosis island explosion on the genome of extra-slow-growing strains of soybean bradyrhizobia with massive insertion sequences.</title>
        <authorList>
            <person name="Iida T."/>
            <person name="Minamisawa K."/>
        </authorList>
    </citation>
    <scope>NUCLEOTIDE SEQUENCE [LARGE SCALE GENOMIC DNA]</scope>
    <source>
        <strain evidence="2 3">NK6</strain>
    </source>
</reference>
<dbReference type="EMBL" id="AP014685">
    <property type="protein sequence ID" value="BAR60282.1"/>
    <property type="molecule type" value="Genomic_DNA"/>
</dbReference>
<name>A0A0E4BUI3_9BRAD</name>
<evidence type="ECO:0000313" key="3">
    <source>
        <dbReference type="Proteomes" id="UP000063308"/>
    </source>
</evidence>
<gene>
    <name evidence="2" type="ORF">NK6_7131</name>
</gene>
<accession>A0A0E4BUI3</accession>
<evidence type="ECO:0000313" key="2">
    <source>
        <dbReference type="EMBL" id="BAR60282.1"/>
    </source>
</evidence>
<feature type="compositionally biased region" description="Basic and acidic residues" evidence="1">
    <location>
        <begin position="85"/>
        <end position="99"/>
    </location>
</feature>
<evidence type="ECO:0000256" key="1">
    <source>
        <dbReference type="SAM" id="MobiDB-lite"/>
    </source>
</evidence>
<proteinExistence type="predicted"/>
<organism evidence="2 3">
    <name type="scientific">Bradyrhizobium diazoefficiens</name>
    <dbReference type="NCBI Taxonomy" id="1355477"/>
    <lineage>
        <taxon>Bacteria</taxon>
        <taxon>Pseudomonadati</taxon>
        <taxon>Pseudomonadota</taxon>
        <taxon>Alphaproteobacteria</taxon>
        <taxon>Hyphomicrobiales</taxon>
        <taxon>Nitrobacteraceae</taxon>
        <taxon>Bradyrhizobium</taxon>
    </lineage>
</organism>
<dbReference type="Proteomes" id="UP000063308">
    <property type="component" value="Chromosome"/>
</dbReference>
<sequence>MRHADAVDVGDDIVPHDTDLALLADFGRDCAEHGVPARGAESCADDLGRQRDQLVADHVALRSQGFLKQPALLQIADQAMRRRQRESQRVGDFRDRDSSDLTGDMANDGEGPVERSVGTGLRHLLILA</sequence>
<dbReference type="AlphaFoldDB" id="A0A0E4BUI3"/>
<feature type="region of interest" description="Disordered" evidence="1">
    <location>
        <begin position="80"/>
        <end position="114"/>
    </location>
</feature>